<evidence type="ECO:0000256" key="4">
    <source>
        <dbReference type="ARBA" id="ARBA00023295"/>
    </source>
</evidence>
<dbReference type="PANTHER" id="PTHR43301:SF3">
    <property type="entry name" value="ARABINAN ENDO-1,5-ALPHA-L-ARABINOSIDASE A-RELATED"/>
    <property type="match status" value="1"/>
</dbReference>
<dbReference type="Pfam" id="PF04616">
    <property type="entry name" value="Glyco_hydro_43"/>
    <property type="match status" value="1"/>
</dbReference>
<dbReference type="GO" id="GO:0046558">
    <property type="term" value="F:arabinan endo-1,5-alpha-L-arabinosidase activity"/>
    <property type="evidence" value="ECO:0007669"/>
    <property type="project" value="UniProtKB-EC"/>
</dbReference>
<dbReference type="RefSeq" id="WP_192755531.1">
    <property type="nucleotide sequence ID" value="NZ_BAABJL010000194.1"/>
</dbReference>
<dbReference type="SUPFAM" id="SSF75005">
    <property type="entry name" value="Arabinanase/levansucrase/invertase"/>
    <property type="match status" value="1"/>
</dbReference>
<feature type="binding site" evidence="7">
    <location>
        <begin position="193"/>
        <end position="196"/>
    </location>
    <ligand>
        <name>substrate</name>
    </ligand>
</feature>
<evidence type="ECO:0000256" key="10">
    <source>
        <dbReference type="SAM" id="SignalP"/>
    </source>
</evidence>
<comment type="caution">
    <text evidence="11">The sequence shown here is derived from an EMBL/GenBank/DDBJ whole genome shotgun (WGS) entry which is preliminary data.</text>
</comment>
<gene>
    <name evidence="11" type="ORF">HEB94_009342</name>
</gene>
<dbReference type="InterPro" id="IPR050727">
    <property type="entry name" value="GH43_arabinanases"/>
</dbReference>
<reference evidence="11" key="1">
    <citation type="submission" date="2020-10" db="EMBL/GenBank/DDBJ databases">
        <title>Sequencing the genomes of 1000 actinobacteria strains.</title>
        <authorList>
            <person name="Klenk H.-P."/>
        </authorList>
    </citation>
    <scope>NUCLEOTIDE SEQUENCE</scope>
    <source>
        <strain evidence="11">DSM 45354</strain>
    </source>
</reference>
<feature type="binding site" evidence="7">
    <location>
        <position position="69"/>
    </location>
    <ligand>
        <name>substrate</name>
    </ligand>
</feature>
<feature type="signal peptide" evidence="10">
    <location>
        <begin position="1"/>
        <end position="20"/>
    </location>
</feature>
<evidence type="ECO:0000256" key="6">
    <source>
        <dbReference type="PIRSR" id="PIRSR026534-1"/>
    </source>
</evidence>
<dbReference type="PANTHER" id="PTHR43301">
    <property type="entry name" value="ARABINAN ENDO-1,5-ALPHA-L-ARABINOSIDASE"/>
    <property type="match status" value="1"/>
</dbReference>
<feature type="binding site" evidence="7">
    <location>
        <position position="154"/>
    </location>
    <ligand>
        <name>substrate</name>
    </ligand>
</feature>
<evidence type="ECO:0000256" key="9">
    <source>
        <dbReference type="SAM" id="MobiDB-lite"/>
    </source>
</evidence>
<dbReference type="Gene3D" id="2.115.10.20">
    <property type="entry name" value="Glycosyl hydrolase domain, family 43"/>
    <property type="match status" value="1"/>
</dbReference>
<comment type="similarity">
    <text evidence="2 5">Belongs to the glycosyl hydrolase 43 family.</text>
</comment>
<dbReference type="GO" id="GO:0005975">
    <property type="term" value="P:carbohydrate metabolic process"/>
    <property type="evidence" value="ECO:0007669"/>
    <property type="project" value="InterPro"/>
</dbReference>
<keyword evidence="3 5" id="KW-0378">Hydrolase</keyword>
<comment type="pathway">
    <text evidence="1 5">Glycan metabolism; L-arabinan degradation.</text>
</comment>
<feature type="chain" id="PRO_5039073214" evidence="10">
    <location>
        <begin position="21"/>
        <end position="362"/>
    </location>
</feature>
<proteinExistence type="inferred from homology"/>
<organism evidence="11 12">
    <name type="scientific">Actinopolymorpha pittospori</name>
    <dbReference type="NCBI Taxonomy" id="648752"/>
    <lineage>
        <taxon>Bacteria</taxon>
        <taxon>Bacillati</taxon>
        <taxon>Actinomycetota</taxon>
        <taxon>Actinomycetes</taxon>
        <taxon>Propionibacteriales</taxon>
        <taxon>Actinopolymorphaceae</taxon>
        <taxon>Actinopolymorpha</taxon>
    </lineage>
</organism>
<dbReference type="InterPro" id="IPR016840">
    <property type="entry name" value="Glyco_hydro_43_endo_a_Ara-ase"/>
</dbReference>
<dbReference type="PIRSF" id="PIRSF026534">
    <property type="entry name" value="Endo_alpha-L-arabinosidase"/>
    <property type="match status" value="1"/>
</dbReference>
<dbReference type="InterPro" id="IPR006710">
    <property type="entry name" value="Glyco_hydro_43"/>
</dbReference>
<evidence type="ECO:0000313" key="12">
    <source>
        <dbReference type="Proteomes" id="UP000638648"/>
    </source>
</evidence>
<keyword evidence="4 5" id="KW-0326">Glycosidase</keyword>
<evidence type="ECO:0000256" key="2">
    <source>
        <dbReference type="ARBA" id="ARBA00009865"/>
    </source>
</evidence>
<evidence type="ECO:0000256" key="1">
    <source>
        <dbReference type="ARBA" id="ARBA00004834"/>
    </source>
</evidence>
<name>A0A927N5H6_9ACTN</name>
<keyword evidence="12" id="KW-1185">Reference proteome</keyword>
<sequence length="362" mass="38616">MVKGIVIAAVSLLVAALPQAAVPARSAAPDPGPAGGPATPGAVGQPSDAGPPGEAGPPSTLTGDLRTHDPALVRETARGGDWYVLSTGDPAVGGGNVQIRRSEDSRHWTYVGTVFDEIPAWVRAEVPGVTNIWAPEVVQHDGVYYLYYAASTFGSNRSVIGLATNTTLDADDPAYQWVDRGLVTRSVPENDYNAIDAGVVEDRAGTPWLAFGSFWSGIRMLQLRWPDGKPVPGQGEPLRLADRHVPPNAIEAPYILARGGWYYLFVSLDFCCRGTDSTYKIAVGRSRSVTGPYFDELGTPLAHGGGTVILSERGTMIGPGGQSVFGDTMAFHYYDATAGGDFRLGLRRIRWTADGWPRLDHP</sequence>
<dbReference type="AlphaFoldDB" id="A0A927N5H6"/>
<evidence type="ECO:0000256" key="8">
    <source>
        <dbReference type="PIRSR" id="PIRSR606710-2"/>
    </source>
</evidence>
<feature type="compositionally biased region" description="Low complexity" evidence="9">
    <location>
        <begin position="36"/>
        <end position="46"/>
    </location>
</feature>
<feature type="binding site" evidence="7">
    <location>
        <begin position="213"/>
        <end position="215"/>
    </location>
    <ligand>
        <name>substrate</name>
    </ligand>
</feature>
<feature type="site" description="Important for catalytic activity, responsible for pKa modulation of the active site Glu and correct orientation of both the proton donor and substrate" evidence="8">
    <location>
        <position position="196"/>
    </location>
</feature>
<dbReference type="CDD" id="cd08998">
    <property type="entry name" value="GH43_Arb43a-like"/>
    <property type="match status" value="1"/>
</dbReference>
<feature type="region of interest" description="Disordered" evidence="9">
    <location>
        <begin position="24"/>
        <end position="67"/>
    </location>
</feature>
<keyword evidence="10" id="KW-0732">Signal</keyword>
<dbReference type="EMBL" id="JADBEM010000001">
    <property type="protein sequence ID" value="MBE1612494.1"/>
    <property type="molecule type" value="Genomic_DNA"/>
</dbReference>
<evidence type="ECO:0000256" key="5">
    <source>
        <dbReference type="PIRNR" id="PIRNR026534"/>
    </source>
</evidence>
<feature type="active site" description="Proton donor" evidence="6">
    <location>
        <position position="251"/>
    </location>
</feature>
<dbReference type="InterPro" id="IPR023296">
    <property type="entry name" value="Glyco_hydro_beta-prop_sf"/>
</dbReference>
<evidence type="ECO:0000256" key="7">
    <source>
        <dbReference type="PIRSR" id="PIRSR026534-2"/>
    </source>
</evidence>
<accession>A0A927N5H6</accession>
<evidence type="ECO:0000313" key="11">
    <source>
        <dbReference type="EMBL" id="MBE1612494.1"/>
    </source>
</evidence>
<evidence type="ECO:0000256" key="3">
    <source>
        <dbReference type="ARBA" id="ARBA00022801"/>
    </source>
</evidence>
<feature type="active site" description="Proton acceptor" evidence="6">
    <location>
        <position position="69"/>
    </location>
</feature>
<protein>
    <submittedName>
        <fullName evidence="11">Arabinan endo-1,5-alpha-L-arabinosidase</fullName>
        <ecNumber evidence="11">3.2.1.99</ecNumber>
    </submittedName>
</protein>
<dbReference type="Proteomes" id="UP000638648">
    <property type="component" value="Unassembled WGS sequence"/>
</dbReference>
<dbReference type="EC" id="3.2.1.99" evidence="11"/>